<protein>
    <recommendedName>
        <fullName evidence="4">Cyclic nucleotide-binding domain-containing protein</fullName>
    </recommendedName>
</protein>
<dbReference type="InterPro" id="IPR012318">
    <property type="entry name" value="HTH_CRP"/>
</dbReference>
<sequence length="233" mass="24755">MSTVVPENRILAALPAADLARVLARTTEVSLGKEELLYRAGGPIDFVYFPRVGTISAIVIMDDGASTEVATTGREGVVGGAAALGARVSAEQVFCQVHPATCRKLPTAGFVAEVARGGALRDLVYRYLRATLTASARQTACSALHSVDARCARWLLQCHDACGTDEFPLTHEFLALVLGVHRAAVNPLAEHLQNSGLIRYAHGRMTIVDRARLEGAACECYAAIRAALGISVR</sequence>
<dbReference type="GO" id="GO:0005829">
    <property type="term" value="C:cytosol"/>
    <property type="evidence" value="ECO:0007669"/>
    <property type="project" value="TreeGrafter"/>
</dbReference>
<evidence type="ECO:0000259" key="4">
    <source>
        <dbReference type="PROSITE" id="PS50042"/>
    </source>
</evidence>
<keyword evidence="2" id="KW-0238">DNA-binding</keyword>
<dbReference type="PANTHER" id="PTHR24567:SF74">
    <property type="entry name" value="HTH-TYPE TRANSCRIPTIONAL REGULATOR ARCR"/>
    <property type="match status" value="1"/>
</dbReference>
<proteinExistence type="predicted"/>
<keyword evidence="6" id="KW-1185">Reference proteome</keyword>
<dbReference type="SUPFAM" id="SSF46785">
    <property type="entry name" value="Winged helix' DNA-binding domain"/>
    <property type="match status" value="1"/>
</dbReference>
<dbReference type="PANTHER" id="PTHR24567">
    <property type="entry name" value="CRP FAMILY TRANSCRIPTIONAL REGULATORY PROTEIN"/>
    <property type="match status" value="1"/>
</dbReference>
<dbReference type="Gene3D" id="1.10.10.10">
    <property type="entry name" value="Winged helix-like DNA-binding domain superfamily/Winged helix DNA-binding domain"/>
    <property type="match status" value="1"/>
</dbReference>
<dbReference type="GO" id="GO:0003677">
    <property type="term" value="F:DNA binding"/>
    <property type="evidence" value="ECO:0007669"/>
    <property type="project" value="UniProtKB-KW"/>
</dbReference>
<evidence type="ECO:0000256" key="2">
    <source>
        <dbReference type="ARBA" id="ARBA00023125"/>
    </source>
</evidence>
<dbReference type="PROSITE" id="PS50042">
    <property type="entry name" value="CNMP_BINDING_3"/>
    <property type="match status" value="1"/>
</dbReference>
<dbReference type="InterPro" id="IPR050397">
    <property type="entry name" value="Env_Response_Regulators"/>
</dbReference>
<dbReference type="Gene3D" id="2.60.120.10">
    <property type="entry name" value="Jelly Rolls"/>
    <property type="match status" value="1"/>
</dbReference>
<dbReference type="Proteomes" id="UP000503447">
    <property type="component" value="Chromosome"/>
</dbReference>
<dbReference type="SUPFAM" id="SSF51206">
    <property type="entry name" value="cAMP-binding domain-like"/>
    <property type="match status" value="1"/>
</dbReference>
<dbReference type="EMBL" id="CP053452">
    <property type="protein sequence ID" value="QJX00873.1"/>
    <property type="molecule type" value="Genomic_DNA"/>
</dbReference>
<accession>A0A6M5Z6L6</accession>
<dbReference type="AlphaFoldDB" id="A0A6M5Z6L6"/>
<dbReference type="KEGG" id="ftj:FTUN_8511"/>
<dbReference type="InterPro" id="IPR000595">
    <property type="entry name" value="cNMP-bd_dom"/>
</dbReference>
<dbReference type="Pfam" id="PF13545">
    <property type="entry name" value="HTH_Crp_2"/>
    <property type="match status" value="1"/>
</dbReference>
<reference evidence="6" key="1">
    <citation type="submission" date="2020-05" db="EMBL/GenBank/DDBJ databases">
        <title>Frigoriglobus tundricola gen. nov., sp. nov., a psychrotolerant cellulolytic planctomycete of the family Gemmataceae with two divergent copies of 16S rRNA gene.</title>
        <authorList>
            <person name="Kulichevskaya I.S."/>
            <person name="Ivanova A.A."/>
            <person name="Naumoff D.G."/>
            <person name="Beletsky A.V."/>
            <person name="Rijpstra W.I.C."/>
            <person name="Sinninghe Damste J.S."/>
            <person name="Mardanov A.V."/>
            <person name="Ravin N.V."/>
            <person name="Dedysh S.N."/>
        </authorList>
    </citation>
    <scope>NUCLEOTIDE SEQUENCE [LARGE SCALE GENOMIC DNA]</scope>
    <source>
        <strain evidence="6">PL17</strain>
    </source>
</reference>
<evidence type="ECO:0000256" key="1">
    <source>
        <dbReference type="ARBA" id="ARBA00023015"/>
    </source>
</evidence>
<dbReference type="SMART" id="SM00100">
    <property type="entry name" value="cNMP"/>
    <property type="match status" value="1"/>
</dbReference>
<gene>
    <name evidence="5" type="ORF">FTUN_8511</name>
</gene>
<dbReference type="InterPro" id="IPR018490">
    <property type="entry name" value="cNMP-bd_dom_sf"/>
</dbReference>
<dbReference type="InterPro" id="IPR036390">
    <property type="entry name" value="WH_DNA-bd_sf"/>
</dbReference>
<dbReference type="GO" id="GO:0003700">
    <property type="term" value="F:DNA-binding transcription factor activity"/>
    <property type="evidence" value="ECO:0007669"/>
    <property type="project" value="TreeGrafter"/>
</dbReference>
<feature type="domain" description="Cyclic nucleotide-binding" evidence="4">
    <location>
        <begin position="10"/>
        <end position="84"/>
    </location>
</feature>
<dbReference type="InterPro" id="IPR036388">
    <property type="entry name" value="WH-like_DNA-bd_sf"/>
</dbReference>
<keyword evidence="3" id="KW-0804">Transcription</keyword>
<name>A0A6M5Z6L6_9BACT</name>
<keyword evidence="1" id="KW-0805">Transcription regulation</keyword>
<evidence type="ECO:0000313" key="6">
    <source>
        <dbReference type="Proteomes" id="UP000503447"/>
    </source>
</evidence>
<dbReference type="RefSeq" id="WP_171475530.1">
    <property type="nucleotide sequence ID" value="NZ_CP053452.2"/>
</dbReference>
<evidence type="ECO:0000313" key="5">
    <source>
        <dbReference type="EMBL" id="QJX00873.1"/>
    </source>
</evidence>
<organism evidence="5 6">
    <name type="scientific">Frigoriglobus tundricola</name>
    <dbReference type="NCBI Taxonomy" id="2774151"/>
    <lineage>
        <taxon>Bacteria</taxon>
        <taxon>Pseudomonadati</taxon>
        <taxon>Planctomycetota</taxon>
        <taxon>Planctomycetia</taxon>
        <taxon>Gemmatales</taxon>
        <taxon>Gemmataceae</taxon>
        <taxon>Frigoriglobus</taxon>
    </lineage>
</organism>
<dbReference type="InterPro" id="IPR014710">
    <property type="entry name" value="RmlC-like_jellyroll"/>
</dbReference>
<evidence type="ECO:0000256" key="3">
    <source>
        <dbReference type="ARBA" id="ARBA00023163"/>
    </source>
</evidence>